<reference evidence="1" key="1">
    <citation type="submission" date="2017-05" db="UniProtKB">
        <authorList>
            <consortium name="EnsemblMetazoa"/>
        </authorList>
    </citation>
    <scope>IDENTIFICATION</scope>
</reference>
<protein>
    <submittedName>
        <fullName evidence="1">Uncharacterized protein</fullName>
    </submittedName>
</protein>
<dbReference type="PANTHER" id="PTHR45749">
    <property type="match status" value="1"/>
</dbReference>
<evidence type="ECO:0000313" key="1">
    <source>
        <dbReference type="EnsemblMetazoa" id="Aqu2.1.29734_001"/>
    </source>
</evidence>
<dbReference type="PANTHER" id="PTHR45749:SF37">
    <property type="entry name" value="OS05G0311600 PROTEIN"/>
    <property type="match status" value="1"/>
</dbReference>
<dbReference type="InParanoid" id="A0A1X7UQE8"/>
<name>A0A1X7UQE8_AMPQE</name>
<dbReference type="AlphaFoldDB" id="A0A1X7UQE8"/>
<sequence length="70" mass="7984">LHDAKYITVLADESKDISKHEQLSIAFRYVLHGKTMERFVGYTLATDLTAQSLAKYIMAKMDDLEANPEH</sequence>
<accession>A0A1X7UQE8</accession>
<organism evidence="1">
    <name type="scientific">Amphimedon queenslandica</name>
    <name type="common">Sponge</name>
    <dbReference type="NCBI Taxonomy" id="400682"/>
    <lineage>
        <taxon>Eukaryota</taxon>
        <taxon>Metazoa</taxon>
        <taxon>Porifera</taxon>
        <taxon>Demospongiae</taxon>
        <taxon>Heteroscleromorpha</taxon>
        <taxon>Haplosclerida</taxon>
        <taxon>Niphatidae</taxon>
        <taxon>Amphimedon</taxon>
    </lineage>
</organism>
<proteinExistence type="predicted"/>
<dbReference type="EnsemblMetazoa" id="Aqu2.1.29734_001">
    <property type="protein sequence ID" value="Aqu2.1.29734_001"/>
    <property type="gene ID" value="Aqu2.1.29734"/>
</dbReference>